<evidence type="ECO:0000256" key="3">
    <source>
        <dbReference type="SAM" id="SignalP"/>
    </source>
</evidence>
<dbReference type="Proteomes" id="UP001375240">
    <property type="component" value="Unassembled WGS sequence"/>
</dbReference>
<dbReference type="AlphaFoldDB" id="A0AAV9UF29"/>
<keyword evidence="2" id="KW-1133">Transmembrane helix</keyword>
<keyword evidence="2" id="KW-0472">Membrane</keyword>
<feature type="chain" id="PRO_5043945332" evidence="3">
    <location>
        <begin position="20"/>
        <end position="369"/>
    </location>
</feature>
<feature type="signal peptide" evidence="3">
    <location>
        <begin position="1"/>
        <end position="19"/>
    </location>
</feature>
<proteinExistence type="predicted"/>
<feature type="region of interest" description="Disordered" evidence="1">
    <location>
        <begin position="341"/>
        <end position="369"/>
    </location>
</feature>
<gene>
    <name evidence="4" type="ORF">TWF696_009149</name>
</gene>
<keyword evidence="2" id="KW-0812">Transmembrane</keyword>
<keyword evidence="3" id="KW-0732">Signal</keyword>
<evidence type="ECO:0000313" key="4">
    <source>
        <dbReference type="EMBL" id="KAK6340831.1"/>
    </source>
</evidence>
<accession>A0AAV9UF29</accession>
<protein>
    <submittedName>
        <fullName evidence="4">Uncharacterized protein</fullName>
    </submittedName>
</protein>
<feature type="transmembrane region" description="Helical" evidence="2">
    <location>
        <begin position="132"/>
        <end position="150"/>
    </location>
</feature>
<dbReference type="EMBL" id="JAVHNQ010000008">
    <property type="protein sequence ID" value="KAK6340831.1"/>
    <property type="molecule type" value="Genomic_DNA"/>
</dbReference>
<evidence type="ECO:0000256" key="2">
    <source>
        <dbReference type="SAM" id="Phobius"/>
    </source>
</evidence>
<reference evidence="4 5" key="1">
    <citation type="submission" date="2019-10" db="EMBL/GenBank/DDBJ databases">
        <authorList>
            <person name="Palmer J.M."/>
        </authorList>
    </citation>
    <scope>NUCLEOTIDE SEQUENCE [LARGE SCALE GENOMIC DNA]</scope>
    <source>
        <strain evidence="4 5">TWF696</strain>
    </source>
</reference>
<keyword evidence="5" id="KW-1185">Reference proteome</keyword>
<feature type="compositionally biased region" description="Polar residues" evidence="1">
    <location>
        <begin position="357"/>
        <end position="369"/>
    </location>
</feature>
<feature type="transmembrane region" description="Helical" evidence="2">
    <location>
        <begin position="271"/>
        <end position="294"/>
    </location>
</feature>
<sequence length="369" mass="40005">MSSTYRNILLLAAVGVAIANPLPLPQYDDGVSQQAPAINETAIDGPTMAEMSSMKIMTPSGAECFLLGNPSLYPLGLRVGVYLQWFATIFANFFVPSVAPSMRGINTLFQLAVFSGLSWAITNMPALDGIEAFILLTLCIGSITALITSPNMDIRVTRLGSIARLLVFLAVFMFGSWFWFTGYKFIAMSKCTQQIQFLFFWKVHLYHWFMAFSQAVMIIGCIAIAGALGYELFFLSAIFRMQGSKPTMTKILKGTLVKDTILGGVLQQDKYAWVSGALLIVIIVVAAAFIVTVESALKYSNVMLTTDLGSPVELVPFIIGLFSLLKVMIGMASGATKVFSEGMSRSGSPDLGKEMSSRPSTQAGTYPSV</sequence>
<name>A0AAV9UF29_9PEZI</name>
<evidence type="ECO:0000256" key="1">
    <source>
        <dbReference type="SAM" id="MobiDB-lite"/>
    </source>
</evidence>
<feature type="transmembrane region" description="Helical" evidence="2">
    <location>
        <begin position="162"/>
        <end position="180"/>
    </location>
</feature>
<comment type="caution">
    <text evidence="4">The sequence shown here is derived from an EMBL/GenBank/DDBJ whole genome shotgun (WGS) entry which is preliminary data.</text>
</comment>
<organism evidence="4 5">
    <name type="scientific">Orbilia brochopaga</name>
    <dbReference type="NCBI Taxonomy" id="3140254"/>
    <lineage>
        <taxon>Eukaryota</taxon>
        <taxon>Fungi</taxon>
        <taxon>Dikarya</taxon>
        <taxon>Ascomycota</taxon>
        <taxon>Pezizomycotina</taxon>
        <taxon>Orbiliomycetes</taxon>
        <taxon>Orbiliales</taxon>
        <taxon>Orbiliaceae</taxon>
        <taxon>Orbilia</taxon>
    </lineage>
</organism>
<feature type="transmembrane region" description="Helical" evidence="2">
    <location>
        <begin position="75"/>
        <end position="95"/>
    </location>
</feature>
<feature type="transmembrane region" description="Helical" evidence="2">
    <location>
        <begin position="206"/>
        <end position="239"/>
    </location>
</feature>
<evidence type="ECO:0000313" key="5">
    <source>
        <dbReference type="Proteomes" id="UP001375240"/>
    </source>
</evidence>
<feature type="transmembrane region" description="Helical" evidence="2">
    <location>
        <begin position="107"/>
        <end position="126"/>
    </location>
</feature>
<feature type="transmembrane region" description="Helical" evidence="2">
    <location>
        <begin position="314"/>
        <end position="335"/>
    </location>
</feature>